<protein>
    <recommendedName>
        <fullName evidence="5">Sushi domain-containing protein</fullName>
    </recommendedName>
</protein>
<dbReference type="SUPFAM" id="SSF57535">
    <property type="entry name" value="Complement control module/SCR domain"/>
    <property type="match status" value="1"/>
</dbReference>
<keyword evidence="1" id="KW-1015">Disulfide bond</keyword>
<accession>A0A7R9QK10</accession>
<dbReference type="EMBL" id="OC898021">
    <property type="protein sequence ID" value="CAD7648434.1"/>
    <property type="molecule type" value="Genomic_DNA"/>
</dbReference>
<reference evidence="3" key="1">
    <citation type="submission" date="2020-11" db="EMBL/GenBank/DDBJ databases">
        <authorList>
            <person name="Tran Van P."/>
        </authorList>
    </citation>
    <scope>NUCLEOTIDE SEQUENCE</scope>
</reference>
<keyword evidence="2" id="KW-0732">Signal</keyword>
<keyword evidence="4" id="KW-1185">Reference proteome</keyword>
<dbReference type="EMBL" id="CAJPIZ010043446">
    <property type="protein sequence ID" value="CAG2121984.1"/>
    <property type="molecule type" value="Genomic_DNA"/>
</dbReference>
<dbReference type="CDD" id="cd00033">
    <property type="entry name" value="CCP"/>
    <property type="match status" value="1"/>
</dbReference>
<evidence type="ECO:0000313" key="3">
    <source>
        <dbReference type="EMBL" id="CAD7648434.1"/>
    </source>
</evidence>
<feature type="non-terminal residue" evidence="3">
    <location>
        <position position="142"/>
    </location>
</feature>
<evidence type="ECO:0000313" key="4">
    <source>
        <dbReference type="Proteomes" id="UP000759131"/>
    </source>
</evidence>
<feature type="signal peptide" evidence="2">
    <location>
        <begin position="1"/>
        <end position="20"/>
    </location>
</feature>
<dbReference type="OrthoDB" id="6500660at2759"/>
<sequence length="142" mass="16195">MKTMLYIVTICVILFNILHAYNCTGILVTGYCGDPGHPVKSQVSPAQSIYNEDENVVYKCDDYISFKQYRKCSKGQWMGKHAVCGNDLRGRNAFRDNDVKVAKIYNLLNNKLIHEYNINGSLEPFAKFGNSFIAERYGQPLR</sequence>
<dbReference type="Proteomes" id="UP000759131">
    <property type="component" value="Unassembled WGS sequence"/>
</dbReference>
<name>A0A7R9QK10_9ACAR</name>
<evidence type="ECO:0000256" key="2">
    <source>
        <dbReference type="SAM" id="SignalP"/>
    </source>
</evidence>
<dbReference type="InterPro" id="IPR000436">
    <property type="entry name" value="Sushi_SCR_CCP_dom"/>
</dbReference>
<dbReference type="AlphaFoldDB" id="A0A7R9QK10"/>
<gene>
    <name evidence="3" type="ORF">OSB1V03_LOCUS21930</name>
</gene>
<evidence type="ECO:0008006" key="5">
    <source>
        <dbReference type="Google" id="ProtNLM"/>
    </source>
</evidence>
<evidence type="ECO:0000256" key="1">
    <source>
        <dbReference type="ARBA" id="ARBA00023157"/>
    </source>
</evidence>
<organism evidence="3">
    <name type="scientific">Medioppia subpectinata</name>
    <dbReference type="NCBI Taxonomy" id="1979941"/>
    <lineage>
        <taxon>Eukaryota</taxon>
        <taxon>Metazoa</taxon>
        <taxon>Ecdysozoa</taxon>
        <taxon>Arthropoda</taxon>
        <taxon>Chelicerata</taxon>
        <taxon>Arachnida</taxon>
        <taxon>Acari</taxon>
        <taxon>Acariformes</taxon>
        <taxon>Sarcoptiformes</taxon>
        <taxon>Oribatida</taxon>
        <taxon>Brachypylina</taxon>
        <taxon>Oppioidea</taxon>
        <taxon>Oppiidae</taxon>
        <taxon>Medioppia</taxon>
    </lineage>
</organism>
<dbReference type="InterPro" id="IPR035976">
    <property type="entry name" value="Sushi/SCR/CCP_sf"/>
</dbReference>
<proteinExistence type="predicted"/>
<dbReference type="Gene3D" id="2.10.70.10">
    <property type="entry name" value="Complement Module, domain 1"/>
    <property type="match status" value="1"/>
</dbReference>
<feature type="chain" id="PRO_5036211837" description="Sushi domain-containing protein" evidence="2">
    <location>
        <begin position="21"/>
        <end position="142"/>
    </location>
</feature>